<gene>
    <name evidence="4" type="ORF">L198_05731</name>
</gene>
<feature type="region of interest" description="Disordered" evidence="2">
    <location>
        <begin position="56"/>
        <end position="77"/>
    </location>
</feature>
<dbReference type="EMBL" id="AWGH01000018">
    <property type="protein sequence ID" value="ODN92059.1"/>
    <property type="molecule type" value="Genomic_DNA"/>
</dbReference>
<dbReference type="PANTHER" id="PTHR11075:SF54">
    <property type="entry name" value="LARGE RIBOSOMAL SUBUNIT PROTEIN ML62"/>
    <property type="match status" value="1"/>
</dbReference>
<feature type="compositionally biased region" description="Basic residues" evidence="2">
    <location>
        <begin position="172"/>
        <end position="186"/>
    </location>
</feature>
<evidence type="ECO:0000256" key="1">
    <source>
        <dbReference type="ARBA" id="ARBA00010835"/>
    </source>
</evidence>
<dbReference type="Gene3D" id="3.30.160.20">
    <property type="match status" value="1"/>
</dbReference>
<feature type="region of interest" description="Disordered" evidence="2">
    <location>
        <begin position="151"/>
        <end position="186"/>
    </location>
</feature>
<dbReference type="Pfam" id="PF00472">
    <property type="entry name" value="RF-1"/>
    <property type="match status" value="1"/>
</dbReference>
<keyword evidence="5" id="KW-1185">Reference proteome</keyword>
<dbReference type="InterPro" id="IPR000352">
    <property type="entry name" value="Pep_chain_release_fac_I"/>
</dbReference>
<keyword evidence="4" id="KW-0378">Hydrolase</keyword>
<dbReference type="PANTHER" id="PTHR11075">
    <property type="entry name" value="PEPTIDE CHAIN RELEASE FACTOR"/>
    <property type="match status" value="1"/>
</dbReference>
<dbReference type="GO" id="GO:0070126">
    <property type="term" value="P:mitochondrial translational termination"/>
    <property type="evidence" value="ECO:0007669"/>
    <property type="project" value="TreeGrafter"/>
</dbReference>
<evidence type="ECO:0000259" key="3">
    <source>
        <dbReference type="PROSITE" id="PS00745"/>
    </source>
</evidence>
<dbReference type="RefSeq" id="XP_019030193.1">
    <property type="nucleotide sequence ID" value="XM_019177809.1"/>
</dbReference>
<dbReference type="OrthoDB" id="270639at2759"/>
<dbReference type="GeneID" id="30194943"/>
<feature type="domain" description="Prokaryotic-type class I peptide chain release factors" evidence="3">
    <location>
        <begin position="63"/>
        <end position="79"/>
    </location>
</feature>
<dbReference type="GO" id="GO:0005762">
    <property type="term" value="C:mitochondrial large ribosomal subunit"/>
    <property type="evidence" value="ECO:0007669"/>
    <property type="project" value="TreeGrafter"/>
</dbReference>
<feature type="compositionally biased region" description="Basic and acidic residues" evidence="2">
    <location>
        <begin position="158"/>
        <end position="171"/>
    </location>
</feature>
<evidence type="ECO:0000256" key="2">
    <source>
        <dbReference type="SAM" id="MobiDB-lite"/>
    </source>
</evidence>
<evidence type="ECO:0000313" key="5">
    <source>
        <dbReference type="Proteomes" id="UP000094819"/>
    </source>
</evidence>
<dbReference type="GO" id="GO:0004045">
    <property type="term" value="F:peptidyl-tRNA hydrolase activity"/>
    <property type="evidence" value="ECO:0007669"/>
    <property type="project" value="TreeGrafter"/>
</dbReference>
<proteinExistence type="inferred from homology"/>
<comment type="similarity">
    <text evidence="1">Belongs to the prokaryotic/mitochondrial release factor family.</text>
</comment>
<dbReference type="InterPro" id="IPR045853">
    <property type="entry name" value="Pep_chain_release_fac_I_sf"/>
</dbReference>
<reference evidence="4 5" key="1">
    <citation type="submission" date="2016-06" db="EMBL/GenBank/DDBJ databases">
        <title>Evolution of pathogenesis and genome organization in the Tremellales.</title>
        <authorList>
            <person name="Cuomo C."/>
            <person name="Litvintseva A."/>
            <person name="Heitman J."/>
            <person name="Chen Y."/>
            <person name="Sun S."/>
            <person name="Springer D."/>
            <person name="Dromer F."/>
            <person name="Young S."/>
            <person name="Zeng Q."/>
            <person name="Chapman S."/>
            <person name="Gujja S."/>
            <person name="Saif S."/>
            <person name="Birren B."/>
        </authorList>
    </citation>
    <scope>NUCLEOTIDE SEQUENCE [LARGE SCALE GENOMIC DNA]</scope>
    <source>
        <strain evidence="4 5">CBS 7118</strain>
    </source>
</reference>
<dbReference type="GO" id="GO:0016150">
    <property type="term" value="F:translation release factor activity, codon nonspecific"/>
    <property type="evidence" value="ECO:0007669"/>
    <property type="project" value="TreeGrafter"/>
</dbReference>
<accession>A0A1E3ITZ3</accession>
<dbReference type="SUPFAM" id="SSF75620">
    <property type="entry name" value="Release factor"/>
    <property type="match status" value="1"/>
</dbReference>
<name>A0A1E3ITZ3_9TREE</name>
<comment type="caution">
    <text evidence="4">The sequence shown here is derived from an EMBL/GenBank/DDBJ whole genome shotgun (WGS) entry which is preliminary data.</text>
</comment>
<organism evidence="4 5">
    <name type="scientific">Cryptococcus wingfieldii CBS 7118</name>
    <dbReference type="NCBI Taxonomy" id="1295528"/>
    <lineage>
        <taxon>Eukaryota</taxon>
        <taxon>Fungi</taxon>
        <taxon>Dikarya</taxon>
        <taxon>Basidiomycota</taxon>
        <taxon>Agaricomycotina</taxon>
        <taxon>Tremellomycetes</taxon>
        <taxon>Tremellales</taxon>
        <taxon>Cryptococcaceae</taxon>
        <taxon>Cryptococcus</taxon>
    </lineage>
</organism>
<evidence type="ECO:0000313" key="4">
    <source>
        <dbReference type="EMBL" id="ODN92059.1"/>
    </source>
</evidence>
<dbReference type="InterPro" id="IPR052104">
    <property type="entry name" value="Mito_Release_Factor_mL62"/>
</dbReference>
<dbReference type="AlphaFoldDB" id="A0A1E3ITZ3"/>
<dbReference type="PROSITE" id="PS00745">
    <property type="entry name" value="RF_PROK_I"/>
    <property type="match status" value="1"/>
</dbReference>
<sequence length="186" mass="20955">MHPPRLSTRLFSTTARLCARPPTELLALSKLDSDAHHALASAWARDFVVEDIPRSGYTETRSRSSGPGGQHVNKTESKVTLRCELDQAVGQWLPKFVMPALVKSPYYHPSPPCILVSSQKERHAPLNHAHALSEISRIISQAAKSLIINPTSPQQKARVKDLERREKAKRMELKKRHSMKKASRRE</sequence>
<protein>
    <submittedName>
        <fullName evidence="4">Peptidyl-tRNA hydrolase ICT1</fullName>
    </submittedName>
</protein>
<dbReference type="Proteomes" id="UP000094819">
    <property type="component" value="Unassembled WGS sequence"/>
</dbReference>